<evidence type="ECO:0000313" key="3">
    <source>
        <dbReference type="Proteomes" id="UP000181997"/>
    </source>
</evidence>
<keyword evidence="1" id="KW-0812">Transmembrane</keyword>
<dbReference type="RefSeq" id="WP_058299757.1">
    <property type="nucleotide sequence ID" value="NZ_FMAU01000007.1"/>
</dbReference>
<dbReference type="EMBL" id="FMAU01000007">
    <property type="protein sequence ID" value="SCC31658.1"/>
    <property type="molecule type" value="Genomic_DNA"/>
</dbReference>
<evidence type="ECO:0000313" key="2">
    <source>
        <dbReference type="EMBL" id="SCC31658.1"/>
    </source>
</evidence>
<dbReference type="AlphaFoldDB" id="A0A0V8H925"/>
<evidence type="ECO:0000256" key="1">
    <source>
        <dbReference type="SAM" id="Phobius"/>
    </source>
</evidence>
<protein>
    <submittedName>
        <fullName evidence="2">Uncharacterized protein</fullName>
    </submittedName>
</protein>
<sequence>MKLVELYIQEVMRRLPEKKREDIALELKSTIEDMLPDDYTEDDVREVLMSLGDPAVLASNYRDKPMHLIGPRYYDLYITLLKLIVPIAAAITFLVVAVSSVLNYSGESNPVEIFLSIAGNGVVEAISAGMQVFFWLTVTFAVIERTVTPESQQPLTMKGKEWSPDDLKDVPYIPKEKRISKLEIFGGLVWTVIWSTCYFKASDLLGLYEKIDGGKVFTPLFDQDILHGYWPLIVILIGLELILLLRKWRAGVWTKRLAVENAVYQFIPVAIFLFIFRNMDVMDPTFIERIQVLFNNSFNFQWFYLTGAVGLLVAAVINSYDGLKKVYK</sequence>
<feature type="transmembrane region" description="Helical" evidence="1">
    <location>
        <begin position="257"/>
        <end position="276"/>
    </location>
</feature>
<feature type="transmembrane region" description="Helical" evidence="1">
    <location>
        <begin position="228"/>
        <end position="245"/>
    </location>
</feature>
<dbReference type="OrthoDB" id="116789at2"/>
<proteinExistence type="predicted"/>
<dbReference type="Pfam" id="PF22564">
    <property type="entry name" value="HAAS"/>
    <property type="match status" value="1"/>
</dbReference>
<reference evidence="3" key="1">
    <citation type="submission" date="2016-08" db="EMBL/GenBank/DDBJ databases">
        <authorList>
            <person name="Varghese N."/>
            <person name="Submissions Spin"/>
        </authorList>
    </citation>
    <scope>NUCLEOTIDE SEQUENCE [LARGE SCALE GENOMIC DNA]</scope>
    <source>
        <strain evidence="3">SGD-1123</strain>
    </source>
</reference>
<organism evidence="2 3">
    <name type="scientific">[Bacillus] enclensis</name>
    <dbReference type="NCBI Taxonomy" id="1402860"/>
    <lineage>
        <taxon>Bacteria</taxon>
        <taxon>Bacillati</taxon>
        <taxon>Bacillota</taxon>
        <taxon>Bacilli</taxon>
        <taxon>Bacillales</taxon>
        <taxon>Bacillaceae</taxon>
        <taxon>Rossellomorea</taxon>
    </lineage>
</organism>
<keyword evidence="3" id="KW-1185">Reference proteome</keyword>
<name>A0A0V8H925_9BACI</name>
<feature type="transmembrane region" description="Helical" evidence="1">
    <location>
        <begin position="302"/>
        <end position="320"/>
    </location>
</feature>
<keyword evidence="1" id="KW-1133">Transmembrane helix</keyword>
<feature type="transmembrane region" description="Helical" evidence="1">
    <location>
        <begin position="122"/>
        <end position="143"/>
    </location>
</feature>
<feature type="transmembrane region" description="Helical" evidence="1">
    <location>
        <begin position="76"/>
        <end position="102"/>
    </location>
</feature>
<feature type="transmembrane region" description="Helical" evidence="1">
    <location>
        <begin position="184"/>
        <end position="208"/>
    </location>
</feature>
<gene>
    <name evidence="2" type="ORF">GA0061094_3918</name>
</gene>
<keyword evidence="1" id="KW-0472">Membrane</keyword>
<dbReference type="Proteomes" id="UP000181997">
    <property type="component" value="Unassembled WGS sequence"/>
</dbReference>
<accession>A0A0V8H925</accession>